<reference evidence="1 2" key="1">
    <citation type="submission" date="2018-08" db="EMBL/GenBank/DDBJ databases">
        <title>Pallidiluteibacterium maritimus gen. nov., sp. nov., isolated from coastal sediment.</title>
        <authorList>
            <person name="Zhou L.Y."/>
        </authorList>
    </citation>
    <scope>NUCLEOTIDE SEQUENCE [LARGE SCALE GENOMIC DNA]</scope>
    <source>
        <strain evidence="1 2">XSD2</strain>
    </source>
</reference>
<feature type="non-terminal residue" evidence="1">
    <location>
        <position position="33"/>
    </location>
</feature>
<name>A0A399SM85_9BACT</name>
<evidence type="ECO:0000313" key="1">
    <source>
        <dbReference type="EMBL" id="RIJ44750.1"/>
    </source>
</evidence>
<gene>
    <name evidence="1" type="ORF">D1614_24000</name>
</gene>
<dbReference type="AlphaFoldDB" id="A0A399SM85"/>
<comment type="caution">
    <text evidence="1">The sequence shown here is derived from an EMBL/GenBank/DDBJ whole genome shotgun (WGS) entry which is preliminary data.</text>
</comment>
<proteinExistence type="predicted"/>
<protein>
    <submittedName>
        <fullName evidence="1">Phosphate ABC transporter substrate-binding protein</fullName>
    </submittedName>
</protein>
<organism evidence="1 2">
    <name type="scientific">Maribellus luteus</name>
    <dbReference type="NCBI Taxonomy" id="2305463"/>
    <lineage>
        <taxon>Bacteria</taxon>
        <taxon>Pseudomonadati</taxon>
        <taxon>Bacteroidota</taxon>
        <taxon>Bacteroidia</taxon>
        <taxon>Marinilabiliales</taxon>
        <taxon>Prolixibacteraceae</taxon>
        <taxon>Maribellus</taxon>
    </lineage>
</organism>
<keyword evidence="2" id="KW-1185">Reference proteome</keyword>
<sequence>MGNIANMAKHERWVAALPMYNVSASLRDDWATL</sequence>
<dbReference type="EMBL" id="QWGR01000105">
    <property type="protein sequence ID" value="RIJ44750.1"/>
    <property type="molecule type" value="Genomic_DNA"/>
</dbReference>
<dbReference type="Proteomes" id="UP000265926">
    <property type="component" value="Unassembled WGS sequence"/>
</dbReference>
<evidence type="ECO:0000313" key="2">
    <source>
        <dbReference type="Proteomes" id="UP000265926"/>
    </source>
</evidence>
<accession>A0A399SM85</accession>